<protein>
    <submittedName>
        <fullName evidence="2">Uncharacterized protein</fullName>
    </submittedName>
</protein>
<comment type="caution">
    <text evidence="2">The sequence shown here is derived from an EMBL/GenBank/DDBJ whole genome shotgun (WGS) entry which is preliminary data.</text>
</comment>
<dbReference type="EMBL" id="JBHTCQ010000001">
    <property type="protein sequence ID" value="MFC7403669.1"/>
    <property type="molecule type" value="Genomic_DNA"/>
</dbReference>
<evidence type="ECO:0000256" key="1">
    <source>
        <dbReference type="SAM" id="Phobius"/>
    </source>
</evidence>
<gene>
    <name evidence="2" type="ORF">ACFQQL_01005</name>
</gene>
<keyword evidence="1" id="KW-0472">Membrane</keyword>
<feature type="transmembrane region" description="Helical" evidence="1">
    <location>
        <begin position="87"/>
        <end position="110"/>
    </location>
</feature>
<accession>A0ABW2Q2E7</accession>
<feature type="transmembrane region" description="Helical" evidence="1">
    <location>
        <begin position="41"/>
        <end position="57"/>
    </location>
</feature>
<reference evidence="3" key="1">
    <citation type="journal article" date="2019" name="Int. J. Syst. Evol. Microbiol.">
        <title>The Global Catalogue of Microorganisms (GCM) 10K type strain sequencing project: providing services to taxonomists for standard genome sequencing and annotation.</title>
        <authorList>
            <consortium name="The Broad Institute Genomics Platform"/>
            <consortium name="The Broad Institute Genome Sequencing Center for Infectious Disease"/>
            <person name="Wu L."/>
            <person name="Ma J."/>
        </authorList>
    </citation>
    <scope>NUCLEOTIDE SEQUENCE [LARGE SCALE GENOMIC DNA]</scope>
    <source>
        <strain evidence="3">JCM 1490</strain>
    </source>
</reference>
<dbReference type="Proteomes" id="UP001596455">
    <property type="component" value="Unassembled WGS sequence"/>
</dbReference>
<proteinExistence type="predicted"/>
<feature type="transmembrane region" description="Helical" evidence="1">
    <location>
        <begin position="16"/>
        <end position="35"/>
    </location>
</feature>
<evidence type="ECO:0000313" key="2">
    <source>
        <dbReference type="EMBL" id="MFC7403669.1"/>
    </source>
</evidence>
<name>A0ABW2Q2E7_9MICO</name>
<keyword evidence="1" id="KW-0812">Transmembrane</keyword>
<sequence length="180" mass="18714">MKEQWEELLAATRAQLIVRAAVVVATVVFALALALAGGVTWDPWLMVVAPLLGLLAAAHPHSGLPTLLVVYLVGLWALTVTEPWTPWSLLGAACLLVVHAASALAAGVPVAARLPASLARRYAPRLAVVLAATALVWGAVGIVRGGQLAGGTAGMLIGLLVLAVAAGGHYRWMARWSRDR</sequence>
<organism evidence="2 3">
    <name type="scientific">Georgenia alba</name>
    <dbReference type="NCBI Taxonomy" id="2233858"/>
    <lineage>
        <taxon>Bacteria</taxon>
        <taxon>Bacillati</taxon>
        <taxon>Actinomycetota</taxon>
        <taxon>Actinomycetes</taxon>
        <taxon>Micrococcales</taxon>
        <taxon>Bogoriellaceae</taxon>
        <taxon>Georgenia</taxon>
    </lineage>
</organism>
<evidence type="ECO:0000313" key="3">
    <source>
        <dbReference type="Proteomes" id="UP001596455"/>
    </source>
</evidence>
<keyword evidence="1" id="KW-1133">Transmembrane helix</keyword>
<feature type="transmembrane region" description="Helical" evidence="1">
    <location>
        <begin position="122"/>
        <end position="142"/>
    </location>
</feature>
<feature type="transmembrane region" description="Helical" evidence="1">
    <location>
        <begin position="148"/>
        <end position="170"/>
    </location>
</feature>
<keyword evidence="3" id="KW-1185">Reference proteome</keyword>
<dbReference type="RefSeq" id="WP_382390349.1">
    <property type="nucleotide sequence ID" value="NZ_JBHTCQ010000001.1"/>
</dbReference>